<evidence type="ECO:0000313" key="3">
    <source>
        <dbReference type="Proteomes" id="UP000741013"/>
    </source>
</evidence>
<evidence type="ECO:0000313" key="2">
    <source>
        <dbReference type="EMBL" id="MBP2184162.1"/>
    </source>
</evidence>
<proteinExistence type="inferred from homology"/>
<name>A0ABS4PXK0_9PSEU</name>
<dbReference type="Proteomes" id="UP000741013">
    <property type="component" value="Unassembled WGS sequence"/>
</dbReference>
<dbReference type="Pfam" id="PF06050">
    <property type="entry name" value="HGD-D"/>
    <property type="match status" value="1"/>
</dbReference>
<evidence type="ECO:0000256" key="1">
    <source>
        <dbReference type="ARBA" id="ARBA00005806"/>
    </source>
</evidence>
<accession>A0ABS4PXK0</accession>
<dbReference type="PANTHER" id="PTHR30548:SF1">
    <property type="entry name" value="DEHYDRATASE SUBUNIT MJ0007-RELATED"/>
    <property type="match status" value="1"/>
</dbReference>
<comment type="caution">
    <text evidence="2">The sequence shown here is derived from an EMBL/GenBank/DDBJ whole genome shotgun (WGS) entry which is preliminary data.</text>
</comment>
<sequence>MLPDRNDAVARWRADGRPVAGYVGADVPVELLTAAGLLPLRLTGSPDEDASAGRERLGGGLDAVACSVLTRLLEGAYGHLDVLVLSRDCEASLRLFYVLREIRRVEPSIALPPLHLVDVLHLPHHTTTRYVLAKVRQFRSWLEAVAGQRIGDDDLAAAIAAHDRVRGLLREVGTHRGERRLTGTEALSLVSVTTAMPVDEAEKLVQEVLSTLPGGEPRPGRPVYLTGSSHDTPAVYQALEDAGRLIVGEDHDWGDLLAVADVGAPTELALAERYQFAGPAAPRASIAERAAHTAAALRERGAESLLSYVRRHDDAPPWDFPAQREAAGVPATLVDRQEYGSIDLAGVPR</sequence>
<dbReference type="RefSeq" id="WP_245369507.1">
    <property type="nucleotide sequence ID" value="NZ_JAGGMS010000001.1"/>
</dbReference>
<dbReference type="EMBL" id="JAGGMS010000001">
    <property type="protein sequence ID" value="MBP2184162.1"/>
    <property type="molecule type" value="Genomic_DNA"/>
</dbReference>
<organism evidence="2 3">
    <name type="scientific">Amycolatopsis magusensis</name>
    <dbReference type="NCBI Taxonomy" id="882444"/>
    <lineage>
        <taxon>Bacteria</taxon>
        <taxon>Bacillati</taxon>
        <taxon>Actinomycetota</taxon>
        <taxon>Actinomycetes</taxon>
        <taxon>Pseudonocardiales</taxon>
        <taxon>Pseudonocardiaceae</taxon>
        <taxon>Amycolatopsis</taxon>
    </lineage>
</organism>
<comment type="similarity">
    <text evidence="1">Belongs to the FldB/FldC dehydratase alpha/beta subunit family.</text>
</comment>
<dbReference type="Gene3D" id="1.20.1270.370">
    <property type="match status" value="1"/>
</dbReference>
<dbReference type="PANTHER" id="PTHR30548">
    <property type="entry name" value="2-HYDROXYGLUTARYL-COA DEHYDRATASE, D-COMPONENT-RELATED"/>
    <property type="match status" value="1"/>
</dbReference>
<gene>
    <name evidence="2" type="ORF">JOM49_005688</name>
</gene>
<keyword evidence="3" id="KW-1185">Reference proteome</keyword>
<dbReference type="Gene3D" id="3.40.50.11890">
    <property type="match status" value="1"/>
</dbReference>
<dbReference type="InterPro" id="IPR010327">
    <property type="entry name" value="FldB/FldC_alpha/beta"/>
</dbReference>
<reference evidence="2 3" key="1">
    <citation type="submission" date="2021-03" db="EMBL/GenBank/DDBJ databases">
        <title>Sequencing the genomes of 1000 actinobacteria strains.</title>
        <authorList>
            <person name="Klenk H.-P."/>
        </authorList>
    </citation>
    <scope>NUCLEOTIDE SEQUENCE [LARGE SCALE GENOMIC DNA]</scope>
    <source>
        <strain evidence="2 3">DSM 45510</strain>
    </source>
</reference>
<protein>
    <submittedName>
        <fullName evidence="2">Benzoyl-CoA reductase/2-hydroxyglutaryl-CoA dehydratase subunit BcrC/BadD/HgdB</fullName>
    </submittedName>
</protein>